<evidence type="ECO:0000256" key="1">
    <source>
        <dbReference type="ARBA" id="ARBA00006336"/>
    </source>
</evidence>
<evidence type="ECO:0000259" key="3">
    <source>
        <dbReference type="Pfam" id="PF00857"/>
    </source>
</evidence>
<dbReference type="InterPro" id="IPR000868">
    <property type="entry name" value="Isochorismatase-like_dom"/>
</dbReference>
<keyword evidence="2" id="KW-0378">Hydrolase</keyword>
<dbReference type="Pfam" id="PF00857">
    <property type="entry name" value="Isochorismatase"/>
    <property type="match status" value="1"/>
</dbReference>
<evidence type="ECO:0000256" key="2">
    <source>
        <dbReference type="ARBA" id="ARBA00022801"/>
    </source>
</evidence>
<dbReference type="PANTHER" id="PTHR43540:SF9">
    <property type="entry name" value="FAMILY HYDROLASE, PUTATIVE (AFU_ORTHOLOGUE AFUA_2G08700)-RELATED"/>
    <property type="match status" value="1"/>
</dbReference>
<dbReference type="EMBL" id="ML992504">
    <property type="protein sequence ID" value="KAF2225117.1"/>
    <property type="molecule type" value="Genomic_DNA"/>
</dbReference>
<sequence>MPPASLIGSPSNFHILHANYIDLTRSHPSPPPPTSILLPTRTHGVQFDPAKTALVIIDMQNFFLSPALGRTQGAGHAAAKKLEEFTIPAARKTGVRVVWLNWGLTEEDLETMPPNVKRAFGDGGREVEIEAQFEEGLGDAAGSGKDKKVYRGMGTEMGTVEADGEKVDAGRMLMRDQWNAALYPPLDRMWEEGKGLSNLPDGGPGVFEEFLEKEGIKTLLFTGVNTDQCVAGTLTDAYNKGYDCIMLADGCGTTSPSCAQEGIEYNAGRSWGFVTDCEAFAKAAGKSSS</sequence>
<name>A0A6A6GHL3_9PEZI</name>
<comment type="similarity">
    <text evidence="1">Belongs to the isochorismatase family.</text>
</comment>
<dbReference type="InterPro" id="IPR036380">
    <property type="entry name" value="Isochorismatase-like_sf"/>
</dbReference>
<dbReference type="InterPro" id="IPR050272">
    <property type="entry name" value="Isochorismatase-like_hydrls"/>
</dbReference>
<dbReference type="Gene3D" id="3.40.50.850">
    <property type="entry name" value="Isochorismatase-like"/>
    <property type="match status" value="1"/>
</dbReference>
<keyword evidence="5" id="KW-1185">Reference proteome</keyword>
<dbReference type="OrthoDB" id="167809at2759"/>
<organism evidence="4 5">
    <name type="scientific">Elsinoe ampelina</name>
    <dbReference type="NCBI Taxonomy" id="302913"/>
    <lineage>
        <taxon>Eukaryota</taxon>
        <taxon>Fungi</taxon>
        <taxon>Dikarya</taxon>
        <taxon>Ascomycota</taxon>
        <taxon>Pezizomycotina</taxon>
        <taxon>Dothideomycetes</taxon>
        <taxon>Dothideomycetidae</taxon>
        <taxon>Myriangiales</taxon>
        <taxon>Elsinoaceae</taxon>
        <taxon>Elsinoe</taxon>
    </lineage>
</organism>
<feature type="domain" description="Isochorismatase-like" evidence="3">
    <location>
        <begin position="207"/>
        <end position="265"/>
    </location>
</feature>
<gene>
    <name evidence="4" type="ORF">BDZ85DRAFT_288657</name>
</gene>
<dbReference type="AlphaFoldDB" id="A0A6A6GHL3"/>
<evidence type="ECO:0000313" key="5">
    <source>
        <dbReference type="Proteomes" id="UP000799538"/>
    </source>
</evidence>
<protein>
    <submittedName>
        <fullName evidence="4">Isochorismatase-like protein</fullName>
    </submittedName>
</protein>
<accession>A0A6A6GHL3</accession>
<dbReference type="GO" id="GO:0016787">
    <property type="term" value="F:hydrolase activity"/>
    <property type="evidence" value="ECO:0007669"/>
    <property type="project" value="UniProtKB-KW"/>
</dbReference>
<dbReference type="SUPFAM" id="SSF52499">
    <property type="entry name" value="Isochorismatase-like hydrolases"/>
    <property type="match status" value="1"/>
</dbReference>
<proteinExistence type="inferred from homology"/>
<dbReference type="PANTHER" id="PTHR43540">
    <property type="entry name" value="PEROXYUREIDOACRYLATE/UREIDOACRYLATE AMIDOHYDROLASE-RELATED"/>
    <property type="match status" value="1"/>
</dbReference>
<evidence type="ECO:0000313" key="4">
    <source>
        <dbReference type="EMBL" id="KAF2225117.1"/>
    </source>
</evidence>
<reference evidence="5" key="1">
    <citation type="journal article" date="2020" name="Stud. Mycol.">
        <title>101 Dothideomycetes genomes: A test case for predicting lifestyles and emergence of pathogens.</title>
        <authorList>
            <person name="Haridas S."/>
            <person name="Albert R."/>
            <person name="Binder M."/>
            <person name="Bloem J."/>
            <person name="LaButti K."/>
            <person name="Salamov A."/>
            <person name="Andreopoulos B."/>
            <person name="Baker S."/>
            <person name="Barry K."/>
            <person name="Bills G."/>
            <person name="Bluhm B."/>
            <person name="Cannon C."/>
            <person name="Castanera R."/>
            <person name="Culley D."/>
            <person name="Daum C."/>
            <person name="Ezra D."/>
            <person name="Gonzalez J."/>
            <person name="Henrissat B."/>
            <person name="Kuo A."/>
            <person name="Liang C."/>
            <person name="Lipzen A."/>
            <person name="Lutzoni F."/>
            <person name="Magnuson J."/>
            <person name="Mondo S."/>
            <person name="Nolan M."/>
            <person name="Ohm R."/>
            <person name="Pangilinan J."/>
            <person name="Park H.-J."/>
            <person name="Ramirez L."/>
            <person name="Alfaro M."/>
            <person name="Sun H."/>
            <person name="Tritt A."/>
            <person name="Yoshinaga Y."/>
            <person name="Zwiers L.-H."/>
            <person name="Turgeon B."/>
            <person name="Goodwin S."/>
            <person name="Spatafora J."/>
            <person name="Crous P."/>
            <person name="Grigoriev I."/>
        </authorList>
    </citation>
    <scope>NUCLEOTIDE SEQUENCE [LARGE SCALE GENOMIC DNA]</scope>
    <source>
        <strain evidence="5">CECT 20119</strain>
    </source>
</reference>
<dbReference type="Proteomes" id="UP000799538">
    <property type="component" value="Unassembled WGS sequence"/>
</dbReference>